<keyword evidence="3 8" id="KW-0436">Ligase</keyword>
<dbReference type="GO" id="GO:0005829">
    <property type="term" value="C:cytosol"/>
    <property type="evidence" value="ECO:0007669"/>
    <property type="project" value="TreeGrafter"/>
</dbReference>
<dbReference type="PRINTS" id="PR00987">
    <property type="entry name" value="TRNASYNTHGLU"/>
</dbReference>
<dbReference type="RefSeq" id="WP_066135119.1">
    <property type="nucleotide sequence ID" value="NZ_CP014525.1"/>
</dbReference>
<feature type="domain" description="Aminoacyl-tRNA synthetase class I anticodon-binding" evidence="10">
    <location>
        <begin position="371"/>
        <end position="444"/>
    </location>
</feature>
<dbReference type="InterPro" id="IPR045462">
    <property type="entry name" value="aa-tRNA-synth_I_cd-bd"/>
</dbReference>
<dbReference type="InterPro" id="IPR014729">
    <property type="entry name" value="Rossmann-like_a/b/a_fold"/>
</dbReference>
<evidence type="ECO:0000256" key="4">
    <source>
        <dbReference type="ARBA" id="ARBA00022741"/>
    </source>
</evidence>
<dbReference type="NCBIfam" id="TIGR00464">
    <property type="entry name" value="gltX_bact"/>
    <property type="match status" value="1"/>
</dbReference>
<dbReference type="PANTHER" id="PTHR43311:SF2">
    <property type="entry name" value="GLUTAMATE--TRNA LIGASE, MITOCHONDRIAL-RELATED"/>
    <property type="match status" value="1"/>
</dbReference>
<dbReference type="Pfam" id="PF00749">
    <property type="entry name" value="tRNA-synt_1c"/>
    <property type="match status" value="1"/>
</dbReference>
<dbReference type="SUPFAM" id="SSF52374">
    <property type="entry name" value="Nucleotidylyl transferase"/>
    <property type="match status" value="1"/>
</dbReference>
<sequence length="445" mass="49835">MSVRVRFAPSPTGALHMGNIRLAVINFLLAGGDPGRFVLRYDDTDQERSRPEFIEGIARDLRWLGIEWGQEFFQSRRLDLYVQARDRLIADGRLYPCYETPEELEYMRNRQRARGLPPVYDRSALALTSEQKETLEQQGRRPHWRFRLDPGEIRWTDLVRGECVYNAAHLADPVVIREDGSFLYLLPSVVDDVAMGITHVVRGEDHVTNTAVQIQMFQALGGNLPAFAHLPLLVGADGHKLSKRSGSLSVAELRDKGVEPLAVHALLARLGSSEAVEPVQDVQGLIQDFDLGRFGRGAPRLDEADLMRLTEKLVHGMGWDQVAQRLRSLGCDLADESFWLAVRPNVQTVADTLPWYRILHGPMVPVCEDAAFLTEAASLLPPEPWDEQTWKQWTGAVSTHTGRKGKALFMPLRLALTGLDHGPELKVLLPLLGRGRVLQRLGCAA</sequence>
<dbReference type="InterPro" id="IPR004527">
    <property type="entry name" value="Glu-tRNA-ligase_bac/mito"/>
</dbReference>
<dbReference type="PANTHER" id="PTHR43311">
    <property type="entry name" value="GLUTAMATE--TRNA LIGASE"/>
    <property type="match status" value="1"/>
</dbReference>
<dbReference type="AlphaFoldDB" id="A0A143DEL9"/>
<evidence type="ECO:0000256" key="7">
    <source>
        <dbReference type="ARBA" id="ARBA00023146"/>
    </source>
</evidence>
<keyword evidence="12" id="KW-1185">Reference proteome</keyword>
<comment type="function">
    <text evidence="8">Catalyzes the attachment of glutamate to tRNA(Glu) in a two-step reaction: glutamate is first activated by ATP to form Glu-AMP and then transferred to the acceptor end of tRNA(Glu).</text>
</comment>
<evidence type="ECO:0000256" key="6">
    <source>
        <dbReference type="ARBA" id="ARBA00022917"/>
    </source>
</evidence>
<dbReference type="InterPro" id="IPR049940">
    <property type="entry name" value="GluQ/Sye"/>
</dbReference>
<dbReference type="InterPro" id="IPR000924">
    <property type="entry name" value="Glu/Gln-tRNA-synth"/>
</dbReference>
<comment type="similarity">
    <text evidence="1 8">Belongs to the class-I aminoacyl-tRNA synthetase family. Glutamate--tRNA ligase type 1 subfamily.</text>
</comment>
<dbReference type="HAMAP" id="MF_00022">
    <property type="entry name" value="Glu_tRNA_synth_type1"/>
    <property type="match status" value="1"/>
</dbReference>
<comment type="subunit">
    <text evidence="8">Monomer.</text>
</comment>
<dbReference type="KEGG" id="hjo:AY555_07035"/>
<dbReference type="STRING" id="1549855.AY555_07035"/>
<organism evidence="11 12">
    <name type="scientific">Haematospirillum jordaniae</name>
    <dbReference type="NCBI Taxonomy" id="1549855"/>
    <lineage>
        <taxon>Bacteria</taxon>
        <taxon>Pseudomonadati</taxon>
        <taxon>Pseudomonadota</taxon>
        <taxon>Alphaproteobacteria</taxon>
        <taxon>Rhodospirillales</taxon>
        <taxon>Novispirillaceae</taxon>
        <taxon>Haematospirillum</taxon>
    </lineage>
</organism>
<dbReference type="GeneID" id="53316908"/>
<proteinExistence type="inferred from homology"/>
<feature type="domain" description="Glutamyl/glutaminyl-tRNA synthetase class Ib catalytic" evidence="9">
    <location>
        <begin position="3"/>
        <end position="293"/>
    </location>
</feature>
<evidence type="ECO:0000313" key="11">
    <source>
        <dbReference type="EMBL" id="AMW34970.1"/>
    </source>
</evidence>
<gene>
    <name evidence="8" type="primary">gltX</name>
    <name evidence="11" type="ORF">AY555_07035</name>
</gene>
<evidence type="ECO:0000259" key="9">
    <source>
        <dbReference type="Pfam" id="PF00749"/>
    </source>
</evidence>
<keyword evidence="7 8" id="KW-0030">Aminoacyl-tRNA synthetase</keyword>
<keyword evidence="2 8" id="KW-0963">Cytoplasm</keyword>
<protein>
    <recommendedName>
        <fullName evidence="8">Glutamate--tRNA ligase</fullName>
        <ecNumber evidence="8">6.1.1.17</ecNumber>
    </recommendedName>
    <alternativeName>
        <fullName evidence="8">Glutamyl-tRNA synthetase</fullName>
        <shortName evidence="8">GluRS</shortName>
    </alternativeName>
</protein>
<dbReference type="OrthoDB" id="9807503at2"/>
<comment type="catalytic activity">
    <reaction evidence="8">
        <text>tRNA(Glu) + L-glutamate + ATP = L-glutamyl-tRNA(Glu) + AMP + diphosphate</text>
        <dbReference type="Rhea" id="RHEA:23540"/>
        <dbReference type="Rhea" id="RHEA-COMP:9663"/>
        <dbReference type="Rhea" id="RHEA-COMP:9680"/>
        <dbReference type="ChEBI" id="CHEBI:29985"/>
        <dbReference type="ChEBI" id="CHEBI:30616"/>
        <dbReference type="ChEBI" id="CHEBI:33019"/>
        <dbReference type="ChEBI" id="CHEBI:78442"/>
        <dbReference type="ChEBI" id="CHEBI:78520"/>
        <dbReference type="ChEBI" id="CHEBI:456215"/>
        <dbReference type="EC" id="6.1.1.17"/>
    </reaction>
</comment>
<dbReference type="GO" id="GO:0005524">
    <property type="term" value="F:ATP binding"/>
    <property type="evidence" value="ECO:0007669"/>
    <property type="project" value="UniProtKB-UniRule"/>
</dbReference>
<name>A0A143DEL9_9PROT</name>
<evidence type="ECO:0000259" key="10">
    <source>
        <dbReference type="Pfam" id="PF19269"/>
    </source>
</evidence>
<comment type="caution">
    <text evidence="8">Lacks conserved residue(s) required for the propagation of feature annotation.</text>
</comment>
<feature type="short sequence motif" description="'KMSKS' region" evidence="8">
    <location>
        <begin position="240"/>
        <end position="244"/>
    </location>
</feature>
<dbReference type="InterPro" id="IPR020058">
    <property type="entry name" value="Glu/Gln-tRNA-synth_Ib_cat-dom"/>
</dbReference>
<reference evidence="11 12" key="1">
    <citation type="submission" date="2016-02" db="EMBL/GenBank/DDBJ databases">
        <title>Complete Genome of H5569, the type strain of the newly described species Haematospirillium jordaniae.</title>
        <authorList>
            <person name="Nicholson A.C."/>
            <person name="Humrighouse B.W."/>
            <person name="Loparov V."/>
            <person name="McQuiston J.R."/>
        </authorList>
    </citation>
    <scope>NUCLEOTIDE SEQUENCE [LARGE SCALE GENOMIC DNA]</scope>
    <source>
        <strain evidence="11 12">H5569</strain>
    </source>
</reference>
<dbReference type="EMBL" id="CP014525">
    <property type="protein sequence ID" value="AMW34970.1"/>
    <property type="molecule type" value="Genomic_DNA"/>
</dbReference>
<comment type="subcellular location">
    <subcellularLocation>
        <location evidence="8">Cytoplasm</location>
    </subcellularLocation>
</comment>
<feature type="short sequence motif" description="'HIGH' region" evidence="8">
    <location>
        <begin position="9"/>
        <end position="19"/>
    </location>
</feature>
<dbReference type="Gene3D" id="1.10.10.350">
    <property type="match status" value="1"/>
</dbReference>
<dbReference type="PROSITE" id="PS00178">
    <property type="entry name" value="AA_TRNA_LIGASE_I"/>
    <property type="match status" value="1"/>
</dbReference>
<keyword evidence="5 8" id="KW-0067">ATP-binding</keyword>
<dbReference type="Gene3D" id="3.40.50.620">
    <property type="entry name" value="HUPs"/>
    <property type="match status" value="1"/>
</dbReference>
<evidence type="ECO:0000313" key="12">
    <source>
        <dbReference type="Proteomes" id="UP000076066"/>
    </source>
</evidence>
<evidence type="ECO:0000256" key="1">
    <source>
        <dbReference type="ARBA" id="ARBA00007894"/>
    </source>
</evidence>
<dbReference type="Pfam" id="PF19269">
    <property type="entry name" value="Anticodon_2"/>
    <property type="match status" value="1"/>
</dbReference>
<dbReference type="SUPFAM" id="SSF48163">
    <property type="entry name" value="An anticodon-binding domain of class I aminoacyl-tRNA synthetases"/>
    <property type="match status" value="1"/>
</dbReference>
<dbReference type="Proteomes" id="UP000076066">
    <property type="component" value="Chromosome"/>
</dbReference>
<dbReference type="InterPro" id="IPR008925">
    <property type="entry name" value="aa_tRNA-synth_I_cd-bd_sf"/>
</dbReference>
<dbReference type="EC" id="6.1.1.17" evidence="8"/>
<dbReference type="GO" id="GO:0006424">
    <property type="term" value="P:glutamyl-tRNA aminoacylation"/>
    <property type="evidence" value="ECO:0007669"/>
    <property type="project" value="UniProtKB-UniRule"/>
</dbReference>
<accession>A0A143DEL9</accession>
<evidence type="ECO:0000256" key="3">
    <source>
        <dbReference type="ARBA" id="ARBA00022598"/>
    </source>
</evidence>
<evidence type="ECO:0000256" key="8">
    <source>
        <dbReference type="HAMAP-Rule" id="MF_00022"/>
    </source>
</evidence>
<feature type="binding site" evidence="8">
    <location>
        <position position="243"/>
    </location>
    <ligand>
        <name>ATP</name>
        <dbReference type="ChEBI" id="CHEBI:30616"/>
    </ligand>
</feature>
<evidence type="ECO:0000256" key="2">
    <source>
        <dbReference type="ARBA" id="ARBA00022490"/>
    </source>
</evidence>
<dbReference type="GO" id="GO:0004818">
    <property type="term" value="F:glutamate-tRNA ligase activity"/>
    <property type="evidence" value="ECO:0007669"/>
    <property type="project" value="UniProtKB-UniRule"/>
</dbReference>
<dbReference type="InterPro" id="IPR001412">
    <property type="entry name" value="aa-tRNA-synth_I_CS"/>
</dbReference>
<evidence type="ECO:0000256" key="5">
    <source>
        <dbReference type="ARBA" id="ARBA00022840"/>
    </source>
</evidence>
<keyword evidence="4 8" id="KW-0547">Nucleotide-binding</keyword>
<keyword evidence="6 8" id="KW-0648">Protein biosynthesis</keyword>
<dbReference type="GO" id="GO:0000049">
    <property type="term" value="F:tRNA binding"/>
    <property type="evidence" value="ECO:0007669"/>
    <property type="project" value="InterPro"/>
</dbReference>
<dbReference type="InterPro" id="IPR020751">
    <property type="entry name" value="aa-tRNA-synth_I_codon-bd_sub2"/>
</dbReference>